<proteinExistence type="predicted"/>
<accession>A0A852SM76</accession>
<keyword evidence="2" id="KW-1185">Reference proteome</keyword>
<evidence type="ECO:0000313" key="1">
    <source>
        <dbReference type="EMBL" id="NYD69247.1"/>
    </source>
</evidence>
<dbReference type="EMBL" id="JACCBM010000001">
    <property type="protein sequence ID" value="NYD69247.1"/>
    <property type="molecule type" value="Genomic_DNA"/>
</dbReference>
<gene>
    <name evidence="1" type="ORF">BJ984_000405</name>
</gene>
<protein>
    <submittedName>
        <fullName evidence="1">Uncharacterized protein</fullName>
    </submittedName>
</protein>
<dbReference type="AlphaFoldDB" id="A0A852SM76"/>
<organism evidence="1 2">
    <name type="scientific">Herbiconiux flava</name>
    <dbReference type="NCBI Taxonomy" id="881268"/>
    <lineage>
        <taxon>Bacteria</taxon>
        <taxon>Bacillati</taxon>
        <taxon>Actinomycetota</taxon>
        <taxon>Actinomycetes</taxon>
        <taxon>Micrococcales</taxon>
        <taxon>Microbacteriaceae</taxon>
        <taxon>Herbiconiux</taxon>
    </lineage>
</organism>
<evidence type="ECO:0000313" key="2">
    <source>
        <dbReference type="Proteomes" id="UP000549913"/>
    </source>
</evidence>
<dbReference type="Proteomes" id="UP000549913">
    <property type="component" value="Unassembled WGS sequence"/>
</dbReference>
<comment type="caution">
    <text evidence="1">The sequence shown here is derived from an EMBL/GenBank/DDBJ whole genome shotgun (WGS) entry which is preliminary data.</text>
</comment>
<sequence>MSTDPPRTELAPWLRRMDVSDQIFLTGTVLVLREIRSRRADDLPVAFDERRLCTAPTPDEAARYAAGISAAYRDQPALAAPDGVDEHWRISSMTGAIAARIRSAYPPLD</sequence>
<reference evidence="1 2" key="1">
    <citation type="submission" date="2020-07" db="EMBL/GenBank/DDBJ databases">
        <title>Sequencing the genomes of 1000 actinobacteria strains.</title>
        <authorList>
            <person name="Klenk H.-P."/>
        </authorList>
    </citation>
    <scope>NUCLEOTIDE SEQUENCE [LARGE SCALE GENOMIC DNA]</scope>
    <source>
        <strain evidence="1 2">DSM 26474</strain>
    </source>
</reference>
<name>A0A852SM76_9MICO</name>